<dbReference type="SUPFAM" id="SSF52047">
    <property type="entry name" value="RNI-like"/>
    <property type="match status" value="1"/>
</dbReference>
<sequence>MEVVDATSTASQVAPEEDVISSMPDIVISNILDRLPIQEAVRTGILSKEWRYKWKILSQLDFDMDFHRFLQDKGKEMYYKRIISRMLLLLKGSIKKFSLCIVEECHSVMDAEDINNWIIFLTENGLKQLTLIYVDPPVQRLRLTSHIFSCRELTHMELYHCSLHPTSDFYGFPNLVHLDLASVWFEETYTCGKFLSRCPNLEILGLHFFTRVEELELAQLVKLRELSLDLPYCEFLADAKRSVLTALPCLEKLALYNVDFKSKIMVSFALELIRSSPNLRSLTIIAERSNAVPASEIDYSRMGQLKLQKVQLCVITGLKQEEYFIKSLLACSPLLKTMVIESYSRHGESDFAMKLLKLHRASPIAEIDLVQGLSWCPNLEILGLHFFTRVEELELAQLVKLRELSLDLPYCEFLADAKRSVLTALPCLEKLALYNVDFKSKIMVSFALELIQSSPNLRSLTIIAERSNAVPASEIDYSRMGQLKLQKVQLCVITGLKQEEYFIKSLLACSPLLKTMVIESYSRHGESDFAMKLLKLHRASPIAEIDLVQGLSWSPLWG</sequence>
<dbReference type="Pfam" id="PF00646">
    <property type="entry name" value="F-box"/>
    <property type="match status" value="1"/>
</dbReference>
<dbReference type="InterPro" id="IPR001810">
    <property type="entry name" value="F-box_dom"/>
</dbReference>
<comment type="caution">
    <text evidence="2">The sequence shown here is derived from an EMBL/GenBank/DDBJ whole genome shotgun (WGS) entry which is preliminary data.</text>
</comment>
<proteinExistence type="predicted"/>
<dbReference type="PANTHER" id="PTHR31639:SF312">
    <property type="entry name" value="CYCLIN-LIKE F-BOX"/>
    <property type="match status" value="1"/>
</dbReference>
<dbReference type="PROSITE" id="PS50181">
    <property type="entry name" value="FBOX"/>
    <property type="match status" value="1"/>
</dbReference>
<dbReference type="InterPro" id="IPR036047">
    <property type="entry name" value="F-box-like_dom_sf"/>
</dbReference>
<keyword evidence="3" id="KW-1185">Reference proteome</keyword>
<dbReference type="STRING" id="35608.A0A2U1KW57"/>
<dbReference type="SUPFAM" id="SSF81383">
    <property type="entry name" value="F-box domain"/>
    <property type="match status" value="1"/>
</dbReference>
<dbReference type="Gene3D" id="3.80.10.10">
    <property type="entry name" value="Ribonuclease Inhibitor"/>
    <property type="match status" value="2"/>
</dbReference>
<organism evidence="2 3">
    <name type="scientific">Artemisia annua</name>
    <name type="common">Sweet wormwood</name>
    <dbReference type="NCBI Taxonomy" id="35608"/>
    <lineage>
        <taxon>Eukaryota</taxon>
        <taxon>Viridiplantae</taxon>
        <taxon>Streptophyta</taxon>
        <taxon>Embryophyta</taxon>
        <taxon>Tracheophyta</taxon>
        <taxon>Spermatophyta</taxon>
        <taxon>Magnoliopsida</taxon>
        <taxon>eudicotyledons</taxon>
        <taxon>Gunneridae</taxon>
        <taxon>Pentapetalae</taxon>
        <taxon>asterids</taxon>
        <taxon>campanulids</taxon>
        <taxon>Asterales</taxon>
        <taxon>Asteraceae</taxon>
        <taxon>Asteroideae</taxon>
        <taxon>Anthemideae</taxon>
        <taxon>Artemisiinae</taxon>
        <taxon>Artemisia</taxon>
    </lineage>
</organism>
<evidence type="ECO:0000313" key="3">
    <source>
        <dbReference type="Proteomes" id="UP000245207"/>
    </source>
</evidence>
<accession>A0A2U1KW57</accession>
<dbReference type="Proteomes" id="UP000245207">
    <property type="component" value="Unassembled WGS sequence"/>
</dbReference>
<protein>
    <submittedName>
        <fullName evidence="2">F-box domain, FBD domain, Leucine-rich repeat domain, L domain-like protein</fullName>
    </submittedName>
</protein>
<dbReference type="EMBL" id="PKPP01013404">
    <property type="protein sequence ID" value="PWA40977.1"/>
    <property type="molecule type" value="Genomic_DNA"/>
</dbReference>
<dbReference type="InterPro" id="IPR032675">
    <property type="entry name" value="LRR_dom_sf"/>
</dbReference>
<reference evidence="2 3" key="1">
    <citation type="journal article" date="2018" name="Mol. Plant">
        <title>The genome of Artemisia annua provides insight into the evolution of Asteraceae family and artemisinin biosynthesis.</title>
        <authorList>
            <person name="Shen Q."/>
            <person name="Zhang L."/>
            <person name="Liao Z."/>
            <person name="Wang S."/>
            <person name="Yan T."/>
            <person name="Shi P."/>
            <person name="Liu M."/>
            <person name="Fu X."/>
            <person name="Pan Q."/>
            <person name="Wang Y."/>
            <person name="Lv Z."/>
            <person name="Lu X."/>
            <person name="Zhang F."/>
            <person name="Jiang W."/>
            <person name="Ma Y."/>
            <person name="Chen M."/>
            <person name="Hao X."/>
            <person name="Li L."/>
            <person name="Tang Y."/>
            <person name="Lv G."/>
            <person name="Zhou Y."/>
            <person name="Sun X."/>
            <person name="Brodelius P.E."/>
            <person name="Rose J.K.C."/>
            <person name="Tang K."/>
        </authorList>
    </citation>
    <scope>NUCLEOTIDE SEQUENCE [LARGE SCALE GENOMIC DNA]</scope>
    <source>
        <strain evidence="3">cv. Huhao1</strain>
        <tissue evidence="2">Leaf</tissue>
    </source>
</reference>
<dbReference type="InterPro" id="IPR055357">
    <property type="entry name" value="LRR_At1g61320_AtMIF1"/>
</dbReference>
<dbReference type="Pfam" id="PF23622">
    <property type="entry name" value="LRR_At1g61320_AtMIF1"/>
    <property type="match status" value="1"/>
</dbReference>
<evidence type="ECO:0000313" key="2">
    <source>
        <dbReference type="EMBL" id="PWA40977.1"/>
    </source>
</evidence>
<dbReference type="AlphaFoldDB" id="A0A2U1KW57"/>
<dbReference type="OrthoDB" id="1298252at2759"/>
<gene>
    <name evidence="2" type="ORF">CTI12_AA445310</name>
</gene>
<feature type="domain" description="F-box" evidence="1">
    <location>
        <begin position="17"/>
        <end position="69"/>
    </location>
</feature>
<name>A0A2U1KW57_ARTAN</name>
<evidence type="ECO:0000259" key="1">
    <source>
        <dbReference type="PROSITE" id="PS50181"/>
    </source>
</evidence>
<dbReference type="PANTHER" id="PTHR31639">
    <property type="entry name" value="F-BOX PROTEIN-LIKE"/>
    <property type="match status" value="1"/>
</dbReference>